<proteinExistence type="predicted"/>
<dbReference type="Proteomes" id="UP000526196">
    <property type="component" value="Unassembled WGS sequence"/>
</dbReference>
<evidence type="ECO:0000313" key="3">
    <source>
        <dbReference type="EMBL" id="NWK05325.1"/>
    </source>
</evidence>
<sequence length="405" mass="45594">MKKTVIIGIICGLVLSGSLIYVLYDDTSLRYNVGTLVGVKDKPQILDDNFVISEVIVGIESVTALTFIENDILFLEKESGKIRHIQNGILVDEPLWDFQVKQEGCNCYTESGLLGITSVDSYVYVYVTEELNHDEPNVENRIYKFTWKDNKLQNPLLLHILPADELVHHGGALVSDLDENVFATVGDQNLETSIQNYDNDIIADAGIILRVGYDQNFKSPSASMNPLDHYYAIGIRNSFGLAVDPITGYLWDTENGPAVYDEINLVFPKFNSGWAKILGPSNEIVSLKHTSDFSYSDPEFSWELTVAPTGISFVDEKWDKYQNSLFVGDCKGGNLYRFELNDSRDEFIFENPDLQDLVLNELDDNEEIVFGKGFGCITDLEYSSDGYLYVISYLNNGAIYKIHPK</sequence>
<comment type="caution">
    <text evidence="3">The sequence shown here is derived from an EMBL/GenBank/DDBJ whole genome shotgun (WGS) entry which is preliminary data.</text>
</comment>
<feature type="domain" description="Glucose/Sorbosone dehydrogenase" evidence="2">
    <location>
        <begin position="63"/>
        <end position="400"/>
    </location>
</feature>
<dbReference type="InterPro" id="IPR012938">
    <property type="entry name" value="Glc/Sorbosone_DH"/>
</dbReference>
<organism evidence="3 4">
    <name type="scientific">Marine Group I thaumarchaeote</name>
    <dbReference type="NCBI Taxonomy" id="2511932"/>
    <lineage>
        <taxon>Archaea</taxon>
        <taxon>Nitrososphaerota</taxon>
        <taxon>Marine Group I</taxon>
    </lineage>
</organism>
<dbReference type="PANTHER" id="PTHR19328:SF13">
    <property type="entry name" value="HIPL1 PROTEIN"/>
    <property type="match status" value="1"/>
</dbReference>
<dbReference type="EMBL" id="JACASX010000006">
    <property type="protein sequence ID" value="NWK05325.1"/>
    <property type="molecule type" value="Genomic_DNA"/>
</dbReference>
<dbReference type="PANTHER" id="PTHR19328">
    <property type="entry name" value="HEDGEHOG-INTERACTING PROTEIN"/>
    <property type="match status" value="1"/>
</dbReference>
<keyword evidence="1" id="KW-1133">Transmembrane helix</keyword>
<evidence type="ECO:0000256" key="1">
    <source>
        <dbReference type="SAM" id="Phobius"/>
    </source>
</evidence>
<evidence type="ECO:0000259" key="2">
    <source>
        <dbReference type="Pfam" id="PF07995"/>
    </source>
</evidence>
<dbReference type="InterPro" id="IPR011041">
    <property type="entry name" value="Quinoprot_gluc/sorb_DH_b-prop"/>
</dbReference>
<keyword evidence="1" id="KW-0812">Transmembrane</keyword>
<accession>A0A7K4NQQ7</accession>
<dbReference type="AlphaFoldDB" id="A0A7K4NQQ7"/>
<feature type="transmembrane region" description="Helical" evidence="1">
    <location>
        <begin position="5"/>
        <end position="24"/>
    </location>
</feature>
<dbReference type="InterPro" id="IPR011042">
    <property type="entry name" value="6-blade_b-propeller_TolB-like"/>
</dbReference>
<dbReference type="Gene3D" id="2.120.10.30">
    <property type="entry name" value="TolB, C-terminal domain"/>
    <property type="match status" value="1"/>
</dbReference>
<evidence type="ECO:0000313" key="4">
    <source>
        <dbReference type="Proteomes" id="UP000526196"/>
    </source>
</evidence>
<dbReference type="Pfam" id="PF07995">
    <property type="entry name" value="GSDH"/>
    <property type="match status" value="1"/>
</dbReference>
<name>A0A7K4NQQ7_9ARCH</name>
<reference evidence="3 4" key="1">
    <citation type="journal article" date="2019" name="Environ. Microbiol.">
        <title>Genomics insights into ecotype formation of ammonia-oxidizing archaea in the deep ocean.</title>
        <authorList>
            <person name="Wang Y."/>
            <person name="Huang J.M."/>
            <person name="Cui G.J."/>
            <person name="Nunoura T."/>
            <person name="Takaki Y."/>
            <person name="Li W.L."/>
            <person name="Li J."/>
            <person name="Gao Z.M."/>
            <person name="Takai K."/>
            <person name="Zhang A.Q."/>
            <person name="Stepanauskas R."/>
        </authorList>
    </citation>
    <scope>NUCLEOTIDE SEQUENCE [LARGE SCALE GENOMIC DNA]</scope>
    <source>
        <strain evidence="3 4">F20</strain>
    </source>
</reference>
<protein>
    <submittedName>
        <fullName evidence="3">PQQ-dependent sugar dehydrogenase</fullName>
    </submittedName>
</protein>
<dbReference type="SUPFAM" id="SSF50952">
    <property type="entry name" value="Soluble quinoprotein glucose dehydrogenase"/>
    <property type="match status" value="1"/>
</dbReference>
<keyword evidence="1" id="KW-0472">Membrane</keyword>
<gene>
    <name evidence="3" type="ORF">HX833_04455</name>
</gene>